<dbReference type="AlphaFoldDB" id="A0A6U6CFG8"/>
<gene>
    <name evidence="1" type="ORF">GTHE00462_LOCUS30681</name>
    <name evidence="2" type="ORF">GTHE00462_LOCUS30708</name>
</gene>
<evidence type="ECO:0000313" key="2">
    <source>
        <dbReference type="EMBL" id="CAE2326821.1"/>
    </source>
</evidence>
<proteinExistence type="predicted"/>
<evidence type="ECO:0000313" key="1">
    <source>
        <dbReference type="EMBL" id="CAE2326773.1"/>
    </source>
</evidence>
<reference evidence="2" key="1">
    <citation type="submission" date="2021-01" db="EMBL/GenBank/DDBJ databases">
        <authorList>
            <person name="Corre E."/>
            <person name="Pelletier E."/>
            <person name="Niang G."/>
            <person name="Scheremetjew M."/>
            <person name="Finn R."/>
            <person name="Kale V."/>
            <person name="Holt S."/>
            <person name="Cochrane G."/>
            <person name="Meng A."/>
            <person name="Brown T."/>
            <person name="Cohen L."/>
        </authorList>
    </citation>
    <scope>NUCLEOTIDE SEQUENCE</scope>
    <source>
        <strain evidence="2">CCMP 2712</strain>
    </source>
</reference>
<protein>
    <submittedName>
        <fullName evidence="2">Uncharacterized protein</fullName>
    </submittedName>
</protein>
<dbReference type="EMBL" id="HBKN01039148">
    <property type="protein sequence ID" value="CAE2326773.1"/>
    <property type="molecule type" value="Transcribed_RNA"/>
</dbReference>
<name>A0A6U6CFG8_GUITH</name>
<accession>A0A6U6CFG8</accession>
<sequence>MLPLLERSRMMCNPAYKHRNTFVAFVQFFLVCCCFLPQCNSFTNPSVWLTRSAIETSRSITSYYCKPRHLYARPRQRQTTSCRLVSESEDHMIGEQSEERKLIWRQIAKGWKDTGDQSNSKGVRVMISLLPRIAMLPKLQQSQLYMLVFEKLNMYARSRHYSEAAHSLSLCVFFHLTESNHQTPNQCTVWMVHCLFSPAISQSFSSKAVSELFSDLMRRTLRKSETRIQEEKMRMIHDMIHSDDQFLSALKYLHLLRASNIKHDVKTFNAISSSILEAFKQSSPADPLTVASQIFLVYSYMTAAEQQPDDVTWHHLLVACRLMGGENLSATETIKYFLKQYRKQGIRDRARCVQSFDITSFKSLYEALSPSKEQVKRQGKLYDYIKKFVRKVYGTSAFCAPFGSSVNGLVSCCFWVHFLSTLVTIRQRQEVTLTFYSGSVRLPKEEKKPSRTFENFSSLSRKAQASKRSHFSMLVLPSSSSTPRMVCRQTLPFRFQPLPCLSGQAISSASSDCHPSW</sequence>
<dbReference type="EMBL" id="HBKN01039181">
    <property type="protein sequence ID" value="CAE2326821.1"/>
    <property type="molecule type" value="Transcribed_RNA"/>
</dbReference>
<organism evidence="2">
    <name type="scientific">Guillardia theta</name>
    <name type="common">Cryptophyte</name>
    <name type="synonym">Cryptomonas phi</name>
    <dbReference type="NCBI Taxonomy" id="55529"/>
    <lineage>
        <taxon>Eukaryota</taxon>
        <taxon>Cryptophyceae</taxon>
        <taxon>Pyrenomonadales</taxon>
        <taxon>Geminigeraceae</taxon>
        <taxon>Guillardia</taxon>
    </lineage>
</organism>